<gene>
    <name evidence="1" type="ORF">LCGC14_3046700</name>
</gene>
<name>A0A0F8ZDV1_9ZZZZ</name>
<feature type="non-terminal residue" evidence="1">
    <location>
        <position position="1"/>
    </location>
</feature>
<protein>
    <submittedName>
        <fullName evidence="1">Uncharacterized protein</fullName>
    </submittedName>
</protein>
<dbReference type="AlphaFoldDB" id="A0A0F8ZDV1"/>
<evidence type="ECO:0000313" key="1">
    <source>
        <dbReference type="EMBL" id="KKK58216.1"/>
    </source>
</evidence>
<sequence>TLIGCDNDQIIEGEIASTLTDFYIIGYICIVGTP</sequence>
<organism evidence="1">
    <name type="scientific">marine sediment metagenome</name>
    <dbReference type="NCBI Taxonomy" id="412755"/>
    <lineage>
        <taxon>unclassified sequences</taxon>
        <taxon>metagenomes</taxon>
        <taxon>ecological metagenomes</taxon>
    </lineage>
</organism>
<proteinExistence type="predicted"/>
<reference evidence="1" key="1">
    <citation type="journal article" date="2015" name="Nature">
        <title>Complex archaea that bridge the gap between prokaryotes and eukaryotes.</title>
        <authorList>
            <person name="Spang A."/>
            <person name="Saw J.H."/>
            <person name="Jorgensen S.L."/>
            <person name="Zaremba-Niedzwiedzka K."/>
            <person name="Martijn J."/>
            <person name="Lind A.E."/>
            <person name="van Eijk R."/>
            <person name="Schleper C."/>
            <person name="Guy L."/>
            <person name="Ettema T.J."/>
        </authorList>
    </citation>
    <scope>NUCLEOTIDE SEQUENCE</scope>
</reference>
<comment type="caution">
    <text evidence="1">The sequence shown here is derived from an EMBL/GenBank/DDBJ whole genome shotgun (WGS) entry which is preliminary data.</text>
</comment>
<accession>A0A0F8ZDV1</accession>
<dbReference type="EMBL" id="LAZR01064092">
    <property type="protein sequence ID" value="KKK58216.1"/>
    <property type="molecule type" value="Genomic_DNA"/>
</dbReference>